<dbReference type="InterPro" id="IPR005135">
    <property type="entry name" value="Endo/exonuclease/phosphatase"/>
</dbReference>
<name>A0A0F6W998_9BACT</name>
<keyword evidence="3" id="KW-1185">Reference proteome</keyword>
<keyword evidence="2" id="KW-0269">Exonuclease</keyword>
<dbReference type="STRING" id="927083.DB32_007880"/>
<organism evidence="2 3">
    <name type="scientific">Sandaracinus amylolyticus</name>
    <dbReference type="NCBI Taxonomy" id="927083"/>
    <lineage>
        <taxon>Bacteria</taxon>
        <taxon>Pseudomonadati</taxon>
        <taxon>Myxococcota</taxon>
        <taxon>Polyangia</taxon>
        <taxon>Polyangiales</taxon>
        <taxon>Sandaracinaceae</taxon>
        <taxon>Sandaracinus</taxon>
    </lineage>
</organism>
<feature type="domain" description="Endonuclease/exonuclease/phosphatase" evidence="1">
    <location>
        <begin position="18"/>
        <end position="241"/>
    </location>
</feature>
<sequence>MTDADVELQAPPPTLRVMTYNTHGCVGTDGVRALERIADVLRACDADVIGLQEIDVGRTRSGGLDQAEAIAVRLGMSHVFGAALYDGRGHYGNAVLSRHPIEHVRTEKLPTWRAVSEPRCFVHTRVAAPGGELDVVVTHFGLGPIERMGQARHVAAEIERTSSPHTVLLGDFNCGRGSIAYRRLTTSLADAQQLGRPGYVCATYPSWRPILRIDHVLVGAGLEVLAAEVPNKGLVREASDHLPVVVSVRRARAVERARGRLA</sequence>
<protein>
    <submittedName>
        <fullName evidence="2">Endonuclease/exonuclease/phosphatase</fullName>
    </submittedName>
</protein>
<dbReference type="AlphaFoldDB" id="A0A0F6W998"/>
<accession>A0A0F6W998</accession>
<dbReference type="GO" id="GO:0006506">
    <property type="term" value="P:GPI anchor biosynthetic process"/>
    <property type="evidence" value="ECO:0007669"/>
    <property type="project" value="TreeGrafter"/>
</dbReference>
<evidence type="ECO:0000313" key="2">
    <source>
        <dbReference type="EMBL" id="AKF10731.1"/>
    </source>
</evidence>
<dbReference type="KEGG" id="samy:DB32_007880"/>
<dbReference type="GO" id="GO:0016020">
    <property type="term" value="C:membrane"/>
    <property type="evidence" value="ECO:0007669"/>
    <property type="project" value="GOC"/>
</dbReference>
<dbReference type="OrthoDB" id="9813425at2"/>
<evidence type="ECO:0000313" key="3">
    <source>
        <dbReference type="Proteomes" id="UP000034883"/>
    </source>
</evidence>
<dbReference type="Gene3D" id="3.60.10.10">
    <property type="entry name" value="Endonuclease/exonuclease/phosphatase"/>
    <property type="match status" value="1"/>
</dbReference>
<proteinExistence type="predicted"/>
<keyword evidence="2" id="KW-0255">Endonuclease</keyword>
<dbReference type="InterPro" id="IPR036691">
    <property type="entry name" value="Endo/exonu/phosph_ase_sf"/>
</dbReference>
<dbReference type="EMBL" id="CP011125">
    <property type="protein sequence ID" value="AKF10731.1"/>
    <property type="molecule type" value="Genomic_DNA"/>
</dbReference>
<dbReference type="RefSeq" id="WP_053237675.1">
    <property type="nucleotide sequence ID" value="NZ_CP011125.1"/>
</dbReference>
<dbReference type="PANTHER" id="PTHR14859">
    <property type="entry name" value="CALCOFLUOR WHITE HYPERSENSITIVE PROTEIN PRECURSOR"/>
    <property type="match status" value="1"/>
</dbReference>
<dbReference type="Pfam" id="PF03372">
    <property type="entry name" value="Exo_endo_phos"/>
    <property type="match status" value="1"/>
</dbReference>
<dbReference type="Proteomes" id="UP000034883">
    <property type="component" value="Chromosome"/>
</dbReference>
<keyword evidence="2" id="KW-0540">Nuclease</keyword>
<reference evidence="2 3" key="1">
    <citation type="submission" date="2015-03" db="EMBL/GenBank/DDBJ databases">
        <title>Genome assembly of Sandaracinus amylolyticus DSM 53668.</title>
        <authorList>
            <person name="Sharma G."/>
            <person name="Subramanian S."/>
        </authorList>
    </citation>
    <scope>NUCLEOTIDE SEQUENCE [LARGE SCALE GENOMIC DNA]</scope>
    <source>
        <strain evidence="2 3">DSM 53668</strain>
    </source>
</reference>
<dbReference type="GO" id="GO:0004519">
    <property type="term" value="F:endonuclease activity"/>
    <property type="evidence" value="ECO:0007669"/>
    <property type="project" value="UniProtKB-KW"/>
</dbReference>
<gene>
    <name evidence="2" type="ORF">DB32_007880</name>
</gene>
<dbReference type="GO" id="GO:0004527">
    <property type="term" value="F:exonuclease activity"/>
    <property type="evidence" value="ECO:0007669"/>
    <property type="project" value="UniProtKB-KW"/>
</dbReference>
<keyword evidence="2" id="KW-0378">Hydrolase</keyword>
<dbReference type="InterPro" id="IPR051916">
    <property type="entry name" value="GPI-anchor_lipid_remodeler"/>
</dbReference>
<dbReference type="SUPFAM" id="SSF56219">
    <property type="entry name" value="DNase I-like"/>
    <property type="match status" value="1"/>
</dbReference>
<evidence type="ECO:0000259" key="1">
    <source>
        <dbReference type="Pfam" id="PF03372"/>
    </source>
</evidence>
<dbReference type="PANTHER" id="PTHR14859:SF15">
    <property type="entry name" value="ENDONUCLEASE_EXONUCLEASE_PHOSPHATASE DOMAIN-CONTAINING PROTEIN"/>
    <property type="match status" value="1"/>
</dbReference>